<dbReference type="EMBL" id="SNXY01000012">
    <property type="protein sequence ID" value="TDP81445.1"/>
    <property type="molecule type" value="Genomic_DNA"/>
</dbReference>
<dbReference type="Pfam" id="PF06620">
    <property type="entry name" value="DUF1150"/>
    <property type="match status" value="1"/>
</dbReference>
<evidence type="ECO:0000313" key="1">
    <source>
        <dbReference type="EMBL" id="TDP81445.1"/>
    </source>
</evidence>
<dbReference type="InterPro" id="IPR009531">
    <property type="entry name" value="DUF1150"/>
</dbReference>
<evidence type="ECO:0000313" key="2">
    <source>
        <dbReference type="Proteomes" id="UP000294547"/>
    </source>
</evidence>
<dbReference type="Proteomes" id="UP000294547">
    <property type="component" value="Unassembled WGS sequence"/>
</dbReference>
<protein>
    <recommendedName>
        <fullName evidence="3">DUF1150 family protein</fullName>
    </recommendedName>
</protein>
<accession>A0A4R6R6W8</accession>
<organism evidence="1 2">
    <name type="scientific">Oharaeibacter diazotrophicus</name>
    <dbReference type="NCBI Taxonomy" id="1920512"/>
    <lineage>
        <taxon>Bacteria</taxon>
        <taxon>Pseudomonadati</taxon>
        <taxon>Pseudomonadota</taxon>
        <taxon>Alphaproteobacteria</taxon>
        <taxon>Hyphomicrobiales</taxon>
        <taxon>Pleomorphomonadaceae</taxon>
        <taxon>Oharaeibacter</taxon>
    </lineage>
</organism>
<gene>
    <name evidence="1" type="ORF">EDD54_4313</name>
</gene>
<dbReference type="AlphaFoldDB" id="A0A4R6R6W8"/>
<sequence>MNDQEHHHHAERAIMPDAAFLQLGDGKVAYIRKIDSDDVGSLFPGAPHLAPGLKLWALLAADGTPIMLTDSREAALANAQEADLTTVSVH</sequence>
<name>A0A4R6R6W8_9HYPH</name>
<evidence type="ECO:0008006" key="3">
    <source>
        <dbReference type="Google" id="ProtNLM"/>
    </source>
</evidence>
<proteinExistence type="predicted"/>
<comment type="caution">
    <text evidence="1">The sequence shown here is derived from an EMBL/GenBank/DDBJ whole genome shotgun (WGS) entry which is preliminary data.</text>
</comment>
<reference evidence="1 2" key="1">
    <citation type="submission" date="2019-03" db="EMBL/GenBank/DDBJ databases">
        <title>Genomic Encyclopedia of Type Strains, Phase IV (KMG-IV): sequencing the most valuable type-strain genomes for metagenomic binning, comparative biology and taxonomic classification.</title>
        <authorList>
            <person name="Goeker M."/>
        </authorList>
    </citation>
    <scope>NUCLEOTIDE SEQUENCE [LARGE SCALE GENOMIC DNA]</scope>
    <source>
        <strain evidence="1 2">DSM 102969</strain>
    </source>
</reference>
<keyword evidence="2" id="KW-1185">Reference proteome</keyword>